<dbReference type="InParanoid" id="A0A1Q3CL97"/>
<dbReference type="EMBL" id="BDDD01002310">
    <property type="protein sequence ID" value="GAV81024.1"/>
    <property type="molecule type" value="Genomic_DNA"/>
</dbReference>
<name>A0A1Q3CL97_CEPFO</name>
<evidence type="ECO:0000313" key="2">
    <source>
        <dbReference type="EMBL" id="GAV81024.1"/>
    </source>
</evidence>
<sequence length="103" mass="11874">MVIWDRDPKQMFSVKYAYWVARALRHTTTDHEPRRVEAQVWRSLWSCNVASKVKIFAWSAMRGALPLLDNLQRRGITLAQWCGACARDLACFIELYQGEGSLG</sequence>
<protein>
    <submittedName>
        <fullName evidence="2">Zf-RVT domain-containing protein</fullName>
    </submittedName>
</protein>
<dbReference type="Pfam" id="PF13966">
    <property type="entry name" value="zf-RVT"/>
    <property type="match status" value="1"/>
</dbReference>
<proteinExistence type="predicted"/>
<evidence type="ECO:0000259" key="1">
    <source>
        <dbReference type="Pfam" id="PF13966"/>
    </source>
</evidence>
<dbReference type="AlphaFoldDB" id="A0A1Q3CL97"/>
<dbReference type="OrthoDB" id="1025097at2759"/>
<dbReference type="InterPro" id="IPR026960">
    <property type="entry name" value="RVT-Znf"/>
</dbReference>
<feature type="domain" description="Reverse transcriptase zinc-binding" evidence="1">
    <location>
        <begin position="12"/>
        <end position="87"/>
    </location>
</feature>
<reference evidence="3" key="1">
    <citation type="submission" date="2016-04" db="EMBL/GenBank/DDBJ databases">
        <title>Cephalotus genome sequencing.</title>
        <authorList>
            <person name="Fukushima K."/>
            <person name="Hasebe M."/>
            <person name="Fang X."/>
        </authorList>
    </citation>
    <scope>NUCLEOTIDE SEQUENCE [LARGE SCALE GENOMIC DNA]</scope>
    <source>
        <strain evidence="3">cv. St1</strain>
    </source>
</reference>
<comment type="caution">
    <text evidence="2">The sequence shown here is derived from an EMBL/GenBank/DDBJ whole genome shotgun (WGS) entry which is preliminary data.</text>
</comment>
<dbReference type="Proteomes" id="UP000187406">
    <property type="component" value="Unassembled WGS sequence"/>
</dbReference>
<keyword evidence="3" id="KW-1185">Reference proteome</keyword>
<accession>A0A1Q3CL97</accession>
<gene>
    <name evidence="2" type="ORF">CFOL_v3_24483</name>
</gene>
<evidence type="ECO:0000313" key="3">
    <source>
        <dbReference type="Proteomes" id="UP000187406"/>
    </source>
</evidence>
<organism evidence="2 3">
    <name type="scientific">Cephalotus follicularis</name>
    <name type="common">Albany pitcher plant</name>
    <dbReference type="NCBI Taxonomy" id="3775"/>
    <lineage>
        <taxon>Eukaryota</taxon>
        <taxon>Viridiplantae</taxon>
        <taxon>Streptophyta</taxon>
        <taxon>Embryophyta</taxon>
        <taxon>Tracheophyta</taxon>
        <taxon>Spermatophyta</taxon>
        <taxon>Magnoliopsida</taxon>
        <taxon>eudicotyledons</taxon>
        <taxon>Gunneridae</taxon>
        <taxon>Pentapetalae</taxon>
        <taxon>rosids</taxon>
        <taxon>fabids</taxon>
        <taxon>Oxalidales</taxon>
        <taxon>Cephalotaceae</taxon>
        <taxon>Cephalotus</taxon>
    </lineage>
</organism>